<dbReference type="KEGG" id="rof:AAGW17_00950"/>
<dbReference type="InterPro" id="IPR018145">
    <property type="entry name" value="CagE_TrbE_VirB_cntrl_dom"/>
</dbReference>
<protein>
    <submittedName>
        <fullName evidence="2">VirB4 family type IV secretion/conjugal transfer ATPase</fullName>
    </submittedName>
</protein>
<dbReference type="InterPro" id="IPR027417">
    <property type="entry name" value="P-loop_NTPase"/>
</dbReference>
<proteinExistence type="predicted"/>
<sequence>MFSDLRKCDKDIYNYNAPNFIPIACHYNENTLLTKDGKLLQIIKIHSINSEHISDNLKNLREMVRFSIKKNITNYDFAFWLHTIREKQNLDDSTPYKKLLPANIHALWQRKNHWNDKFVNTLYVSIVHDSAKVNITNFNSLINSLSHKLITNFENNYLDSAFQKLENTTNNILKDLNEFSAEKLGIIFENDNVFSKPLFLYNRIANLNNHDCLVPIIDLSDALGRSTYKISGDKMVVTDHEKNNKFVSLLSIKEYQETPSSALDKFLQLPIELIITEIFYFVSKKQLISKLQGQDYILKITNDSTLINHKGIDKLNDAANLALQFCNQQISITVIEEDENQLDTAVAKASTELFKLGIVHVKEDLNIEQIFWSQLPANFAFIRRMSPLSVEHIASLTALHNTTLGNQYNPWGRAITLLRTEKGTPYFMNFHDKTNKGNTCIFGTEKTGKTVLLNFLISESTKYNPTIIYISNNNDSKIFIEAIEGKWLEPDTQIINPFLVDDTEQSEAFILEFLKLISGHYIAPLSEIEISFLEKLKNKILSIEKEKRIFSDILKLEDFKEAGGIQILDKFKVFTEGQLYYQLFDGPSLNIQEGEVIGLNLYKLSDEPFSKQFYPMERKLLEQFNNNLKKHQSISAAIIYAFTYHLSLVGTKPKIFAADNFDKLYKPEVYYDNINLIYNNLSNNNGIFVSNFNFIYLKSYPKYTIKPWLDLINTKIILPSDVKIEDLDKILGLSELEIRKLSQLILSTRMFLISKDNESIASELSIAALIGIVRILSSRQEEMDIYKKILEQHQGPPDNWVNYLYHALNMDS</sequence>
<dbReference type="NCBIfam" id="TIGR00929">
    <property type="entry name" value="VirB4_CagE"/>
    <property type="match status" value="1"/>
</dbReference>
<gene>
    <name evidence="2" type="ORF">AAGW17_00950</name>
</gene>
<dbReference type="Gene3D" id="3.40.50.300">
    <property type="entry name" value="P-loop containing nucleotide triphosphate hydrolases"/>
    <property type="match status" value="1"/>
</dbReference>
<reference evidence="2" key="1">
    <citation type="submission" date="2024-05" db="EMBL/GenBank/DDBJ databases">
        <title>Characterization of a novel Rickettsia species. (Rickettsia oklahomia sp. nov.) from Amblyomma americanum ticks.</title>
        <authorList>
            <person name="Korla P.K."/>
            <person name="Karounos M."/>
            <person name="Wilson J.M."/>
            <person name="Little S.E."/>
            <person name="Qurollo B.A."/>
        </authorList>
    </citation>
    <scope>NUCLEOTIDE SEQUENCE</scope>
    <source>
        <strain evidence="2">Oklahoma-10</strain>
    </source>
</reference>
<dbReference type="RefSeq" id="WP_347939081.1">
    <property type="nucleotide sequence ID" value="NZ_CP157197.1"/>
</dbReference>
<evidence type="ECO:0000313" key="2">
    <source>
        <dbReference type="EMBL" id="XBG66464.1"/>
    </source>
</evidence>
<dbReference type="GO" id="GO:0005524">
    <property type="term" value="F:ATP binding"/>
    <property type="evidence" value="ECO:0007669"/>
    <property type="project" value="InterPro"/>
</dbReference>
<dbReference type="EMBL" id="CP157197">
    <property type="protein sequence ID" value="XBG66464.1"/>
    <property type="molecule type" value="Genomic_DNA"/>
</dbReference>
<dbReference type="SUPFAM" id="SSF52540">
    <property type="entry name" value="P-loop containing nucleoside triphosphate hydrolases"/>
    <property type="match status" value="1"/>
</dbReference>
<feature type="domain" description="CagE TrbE VirB component of type IV transporter system central" evidence="1">
    <location>
        <begin position="182"/>
        <end position="384"/>
    </location>
</feature>
<organism evidence="2">
    <name type="scientific">Rickettsia oklahomensis</name>
    <dbReference type="NCBI Taxonomy" id="3141789"/>
    <lineage>
        <taxon>Bacteria</taxon>
        <taxon>Pseudomonadati</taxon>
        <taxon>Pseudomonadota</taxon>
        <taxon>Alphaproteobacteria</taxon>
        <taxon>Rickettsiales</taxon>
        <taxon>Rickettsiaceae</taxon>
        <taxon>Rickettsieae</taxon>
        <taxon>Rickettsia</taxon>
        <taxon>belli group</taxon>
    </lineage>
</organism>
<dbReference type="InterPro" id="IPR004346">
    <property type="entry name" value="CagE_TrbE_VirB"/>
</dbReference>
<dbReference type="Pfam" id="PF03135">
    <property type="entry name" value="CagE_TrbE_VirB"/>
    <property type="match status" value="1"/>
</dbReference>
<evidence type="ECO:0000259" key="1">
    <source>
        <dbReference type="Pfam" id="PF03135"/>
    </source>
</evidence>
<dbReference type="AlphaFoldDB" id="A0AAU7BZC4"/>
<name>A0AAU7BZC4_9RICK</name>
<accession>A0AAU7BZC4</accession>